<keyword evidence="2" id="KW-0812">Transmembrane</keyword>
<reference evidence="4 5" key="1">
    <citation type="submission" date="2014-04" db="EMBL/GenBank/DDBJ databases">
        <authorList>
            <consortium name="DOE Joint Genome Institute"/>
            <person name="Kuo A."/>
            <person name="Kohler A."/>
            <person name="Costa M.D."/>
            <person name="Nagy L.G."/>
            <person name="Floudas D."/>
            <person name="Copeland A."/>
            <person name="Barry K.W."/>
            <person name="Cichocki N."/>
            <person name="Veneault-Fourrey C."/>
            <person name="LaButti K."/>
            <person name="Lindquist E.A."/>
            <person name="Lipzen A."/>
            <person name="Lundell T."/>
            <person name="Morin E."/>
            <person name="Murat C."/>
            <person name="Sun H."/>
            <person name="Tunlid A."/>
            <person name="Henrissat B."/>
            <person name="Grigoriev I.V."/>
            <person name="Hibbett D.S."/>
            <person name="Martin F."/>
            <person name="Nordberg H.P."/>
            <person name="Cantor M.N."/>
            <person name="Hua S.X."/>
        </authorList>
    </citation>
    <scope>NUCLEOTIDE SEQUENCE [LARGE SCALE GENOMIC DNA]</scope>
    <source>
        <strain evidence="4 5">Marx 270</strain>
    </source>
</reference>
<feature type="transmembrane region" description="Helical" evidence="2">
    <location>
        <begin position="12"/>
        <end position="31"/>
    </location>
</feature>
<dbReference type="Pfam" id="PF26138">
    <property type="entry name" value="DUF8040"/>
    <property type="match status" value="1"/>
</dbReference>
<dbReference type="InterPro" id="IPR058353">
    <property type="entry name" value="DUF8040"/>
</dbReference>
<dbReference type="STRING" id="870435.A0A0C3NW48"/>
<keyword evidence="2" id="KW-1133">Transmembrane helix</keyword>
<evidence type="ECO:0000256" key="1">
    <source>
        <dbReference type="SAM" id="MobiDB-lite"/>
    </source>
</evidence>
<evidence type="ECO:0000259" key="3">
    <source>
        <dbReference type="Pfam" id="PF26138"/>
    </source>
</evidence>
<proteinExistence type="predicted"/>
<dbReference type="OrthoDB" id="1681765at2759"/>
<protein>
    <recommendedName>
        <fullName evidence="3">DUF8040 domain-containing protein</fullName>
    </recommendedName>
</protein>
<evidence type="ECO:0000256" key="2">
    <source>
        <dbReference type="SAM" id="Phobius"/>
    </source>
</evidence>
<keyword evidence="5" id="KW-1185">Reference proteome</keyword>
<dbReference type="InParanoid" id="A0A0C3NW48"/>
<dbReference type="EMBL" id="KN832005">
    <property type="protein sequence ID" value="KIN99393.1"/>
    <property type="molecule type" value="Genomic_DNA"/>
</dbReference>
<organism evidence="4 5">
    <name type="scientific">Pisolithus tinctorius Marx 270</name>
    <dbReference type="NCBI Taxonomy" id="870435"/>
    <lineage>
        <taxon>Eukaryota</taxon>
        <taxon>Fungi</taxon>
        <taxon>Dikarya</taxon>
        <taxon>Basidiomycota</taxon>
        <taxon>Agaricomycotina</taxon>
        <taxon>Agaricomycetes</taxon>
        <taxon>Agaricomycetidae</taxon>
        <taxon>Boletales</taxon>
        <taxon>Sclerodermatineae</taxon>
        <taxon>Pisolithaceae</taxon>
        <taxon>Pisolithus</taxon>
    </lineage>
</organism>
<evidence type="ECO:0000313" key="5">
    <source>
        <dbReference type="Proteomes" id="UP000054217"/>
    </source>
</evidence>
<dbReference type="Proteomes" id="UP000054217">
    <property type="component" value="Unassembled WGS sequence"/>
</dbReference>
<feature type="domain" description="DUF8040" evidence="3">
    <location>
        <begin position="44"/>
        <end position="97"/>
    </location>
</feature>
<feature type="region of interest" description="Disordered" evidence="1">
    <location>
        <begin position="224"/>
        <end position="245"/>
    </location>
</feature>
<evidence type="ECO:0000313" key="4">
    <source>
        <dbReference type="EMBL" id="KIN99393.1"/>
    </source>
</evidence>
<gene>
    <name evidence="4" type="ORF">M404DRAFT_30450</name>
</gene>
<accession>A0A0C3NW48</accession>
<dbReference type="GO" id="GO:0046872">
    <property type="term" value="F:metal ion binding"/>
    <property type="evidence" value="ECO:0007669"/>
    <property type="project" value="UniProtKB-KW"/>
</dbReference>
<reference evidence="5" key="2">
    <citation type="submission" date="2015-01" db="EMBL/GenBank/DDBJ databases">
        <title>Evolutionary Origins and Diversification of the Mycorrhizal Mutualists.</title>
        <authorList>
            <consortium name="DOE Joint Genome Institute"/>
            <consortium name="Mycorrhizal Genomics Consortium"/>
            <person name="Kohler A."/>
            <person name="Kuo A."/>
            <person name="Nagy L.G."/>
            <person name="Floudas D."/>
            <person name="Copeland A."/>
            <person name="Barry K.W."/>
            <person name="Cichocki N."/>
            <person name="Veneault-Fourrey C."/>
            <person name="LaButti K."/>
            <person name="Lindquist E.A."/>
            <person name="Lipzen A."/>
            <person name="Lundell T."/>
            <person name="Morin E."/>
            <person name="Murat C."/>
            <person name="Riley R."/>
            <person name="Ohm R."/>
            <person name="Sun H."/>
            <person name="Tunlid A."/>
            <person name="Henrissat B."/>
            <person name="Grigoriev I.V."/>
            <person name="Hibbett D.S."/>
            <person name="Martin F."/>
        </authorList>
    </citation>
    <scope>NUCLEOTIDE SEQUENCE [LARGE SCALE GENOMIC DNA]</scope>
    <source>
        <strain evidence="5">Marx 270</strain>
    </source>
</reference>
<keyword evidence="2" id="KW-0472">Membrane</keyword>
<name>A0A0C3NW48_PISTI</name>
<dbReference type="AlphaFoldDB" id="A0A0C3NW48"/>
<dbReference type="HOGENOM" id="CLU_1133975_0_0_1"/>
<sequence length="245" mass="27564">MHPLNLEQCCHLVKYIALVLSIVLCAVTHLLESDLGQEPQPYHTSRLSGEDWVLELIAGHPERIRCKLGMHVEVFQQLIVALRQLGLKNSRPANKQELFNLWHVLARNVIERIFGVIKCRFRILSLVPPFNLRTQAQLPAALCTLHNFIRIHDPFEGKLPEDFGAPFDAGVQGGDGLEGPSVLEGNGEHPEACILHDQIAEAMWIDYQAILREREGAGHMELLEDESDMDVDGTEDEYSGGEEYT</sequence>